<accession>A0ABU6MIR3</accession>
<protein>
    <submittedName>
        <fullName evidence="1">DUF3231 family protein</fullName>
    </submittedName>
</protein>
<sequence length="185" mass="20593">MTRAIETLSALIKNFIDKEPKPALHVGEVMDLWTAFTAFHEAHSLYQVGLNTTTDPDLKHVLINALESSKGDTKIIEEFLLQEGVPLPFVNPDKPISEPSAVPEGVKLTDDEIANLISVKIASSITFCAQAMSKTVRTDVGMLFFEIQIELMKFAAPLKNLMKERGWLRIPPYYNPPGSLVLKNE</sequence>
<dbReference type="InterPro" id="IPR012347">
    <property type="entry name" value="Ferritin-like"/>
</dbReference>
<evidence type="ECO:0000313" key="2">
    <source>
        <dbReference type="Proteomes" id="UP001341444"/>
    </source>
</evidence>
<dbReference type="Gene3D" id="1.20.1260.10">
    <property type="match status" value="1"/>
</dbReference>
<dbReference type="RefSeq" id="WP_066265118.1">
    <property type="nucleotide sequence ID" value="NZ_JARMAB010000024.1"/>
</dbReference>
<gene>
    <name evidence="1" type="ORF">P4T90_16035</name>
</gene>
<dbReference type="InterPro" id="IPR021617">
    <property type="entry name" value="DUF3231"/>
</dbReference>
<comment type="caution">
    <text evidence="1">The sequence shown here is derived from an EMBL/GenBank/DDBJ whole genome shotgun (WGS) entry which is preliminary data.</text>
</comment>
<keyword evidence="2" id="KW-1185">Reference proteome</keyword>
<dbReference type="EMBL" id="JARMAB010000024">
    <property type="protein sequence ID" value="MED1204559.1"/>
    <property type="molecule type" value="Genomic_DNA"/>
</dbReference>
<dbReference type="Pfam" id="PF11553">
    <property type="entry name" value="DUF3231"/>
    <property type="match status" value="1"/>
</dbReference>
<dbReference type="Proteomes" id="UP001341444">
    <property type="component" value="Unassembled WGS sequence"/>
</dbReference>
<name>A0ABU6MIR3_9BACI</name>
<reference evidence="1 2" key="1">
    <citation type="submission" date="2023-03" db="EMBL/GenBank/DDBJ databases">
        <title>Bacillus Genome Sequencing.</title>
        <authorList>
            <person name="Dunlap C."/>
        </authorList>
    </citation>
    <scope>NUCLEOTIDE SEQUENCE [LARGE SCALE GENOMIC DNA]</scope>
    <source>
        <strain evidence="1 2">B-23453</strain>
    </source>
</reference>
<organism evidence="1 2">
    <name type="scientific">Heyndrickxia acidicola</name>
    <dbReference type="NCBI Taxonomy" id="209389"/>
    <lineage>
        <taxon>Bacteria</taxon>
        <taxon>Bacillati</taxon>
        <taxon>Bacillota</taxon>
        <taxon>Bacilli</taxon>
        <taxon>Bacillales</taxon>
        <taxon>Bacillaceae</taxon>
        <taxon>Heyndrickxia</taxon>
    </lineage>
</organism>
<evidence type="ECO:0000313" key="1">
    <source>
        <dbReference type="EMBL" id="MED1204559.1"/>
    </source>
</evidence>
<proteinExistence type="predicted"/>